<organism evidence="3 4">
    <name type="scientific">Rehmannia glutinosa</name>
    <name type="common">Chinese foxglove</name>
    <dbReference type="NCBI Taxonomy" id="99300"/>
    <lineage>
        <taxon>Eukaryota</taxon>
        <taxon>Viridiplantae</taxon>
        <taxon>Streptophyta</taxon>
        <taxon>Embryophyta</taxon>
        <taxon>Tracheophyta</taxon>
        <taxon>Spermatophyta</taxon>
        <taxon>Magnoliopsida</taxon>
        <taxon>eudicotyledons</taxon>
        <taxon>Gunneridae</taxon>
        <taxon>Pentapetalae</taxon>
        <taxon>asterids</taxon>
        <taxon>lamiids</taxon>
        <taxon>Lamiales</taxon>
        <taxon>Orobanchaceae</taxon>
        <taxon>Rehmannieae</taxon>
        <taxon>Rehmannia</taxon>
    </lineage>
</organism>
<evidence type="ECO:0000259" key="2">
    <source>
        <dbReference type="SMART" id="SM01054"/>
    </source>
</evidence>
<comment type="caution">
    <text evidence="3">The sequence shown here is derived from an EMBL/GenBank/DDBJ whole genome shotgun (WGS) entry which is preliminary data.</text>
</comment>
<dbReference type="Pfam" id="PF07839">
    <property type="entry name" value="CaM_binding"/>
    <property type="match status" value="1"/>
</dbReference>
<feature type="region of interest" description="Disordered" evidence="1">
    <location>
        <begin position="1"/>
        <end position="200"/>
    </location>
</feature>
<feature type="compositionally biased region" description="Basic and acidic residues" evidence="1">
    <location>
        <begin position="316"/>
        <end position="366"/>
    </location>
</feature>
<feature type="region of interest" description="Disordered" evidence="1">
    <location>
        <begin position="311"/>
        <end position="374"/>
    </location>
</feature>
<feature type="compositionally biased region" description="Polar residues" evidence="1">
    <location>
        <begin position="115"/>
        <end position="127"/>
    </location>
</feature>
<protein>
    <recommendedName>
        <fullName evidence="2">Calmodulin-binding domain-containing protein</fullName>
    </recommendedName>
</protein>
<gene>
    <name evidence="3" type="ORF">DH2020_049332</name>
</gene>
<keyword evidence="4" id="KW-1185">Reference proteome</keyword>
<dbReference type="PANTHER" id="PTHR33349:SF20">
    <property type="entry name" value="CHROMO DOMAIN CEC-LIKE PROTEIN"/>
    <property type="match status" value="1"/>
</dbReference>
<dbReference type="PANTHER" id="PTHR33349">
    <property type="entry name" value="EMB|CAB62594.1"/>
    <property type="match status" value="1"/>
</dbReference>
<feature type="compositionally biased region" description="Polar residues" evidence="1">
    <location>
        <begin position="19"/>
        <end position="78"/>
    </location>
</feature>
<name>A0ABR0U3J8_REHGL</name>
<dbReference type="EMBL" id="JABTTQ020003477">
    <property type="protein sequence ID" value="KAK6116957.1"/>
    <property type="molecule type" value="Genomic_DNA"/>
</dbReference>
<accession>A0ABR0U3J8</accession>
<feature type="compositionally biased region" description="Basic and acidic residues" evidence="1">
    <location>
        <begin position="172"/>
        <end position="188"/>
    </location>
</feature>
<evidence type="ECO:0000313" key="4">
    <source>
        <dbReference type="Proteomes" id="UP001318860"/>
    </source>
</evidence>
<evidence type="ECO:0000313" key="3">
    <source>
        <dbReference type="EMBL" id="KAK6116957.1"/>
    </source>
</evidence>
<dbReference type="SMART" id="SM01054">
    <property type="entry name" value="CaM_binding"/>
    <property type="match status" value="1"/>
</dbReference>
<reference evidence="3 4" key="1">
    <citation type="journal article" date="2021" name="Comput. Struct. Biotechnol. J.">
        <title>De novo genome assembly of the potent medicinal plant Rehmannia glutinosa using nanopore technology.</title>
        <authorList>
            <person name="Ma L."/>
            <person name="Dong C."/>
            <person name="Song C."/>
            <person name="Wang X."/>
            <person name="Zheng X."/>
            <person name="Niu Y."/>
            <person name="Chen S."/>
            <person name="Feng W."/>
        </authorList>
    </citation>
    <scope>NUCLEOTIDE SEQUENCE [LARGE SCALE GENOMIC DNA]</scope>
    <source>
        <strain evidence="3">DH-2019</strain>
    </source>
</reference>
<dbReference type="Proteomes" id="UP001318860">
    <property type="component" value="Unassembled WGS sequence"/>
</dbReference>
<sequence length="419" mass="47057">MATRKRDIPPLKEKKVPLSSPSKTPTTHLRSTPNFPSSSKTTPHAQNHNNPTPPQKHNTPSYLRPTVRSSSANDNVPKQHSRKPVTPINTAQKPTHTKTRTSDKTPILPPRKTHVSTNPSIRSSSLPEKTVVTRKPVLPGKNLRAVNKLTGKNDRSSSYGMPVKKKSSTLSAKKEESSSNNTPHEKNVENLNVSSEDQESKCIVEGEEQVIQVVSDNEKVTVDLVVEKQEEPLDIEKTEDEKNYDDDKDIKNIVTDEPSPVLEQEEATLDIKAQKSDDELCIDQENSSKQKELEEHNVNEIECSNNVISENVADNYHPEDEEKKVEDEEKENVLDNKSEIVRESEGHESMEITEEHEKVEEKKQESENVVTKQKGVLKGKKDSVVSNDVIEETASKLREQRKNKVRALAGAFETVISLQ</sequence>
<feature type="compositionally biased region" description="Basic and acidic residues" evidence="1">
    <location>
        <begin position="232"/>
        <end position="241"/>
    </location>
</feature>
<dbReference type="InterPro" id="IPR012417">
    <property type="entry name" value="CaM-bd_dom_pln"/>
</dbReference>
<feature type="region of interest" description="Disordered" evidence="1">
    <location>
        <begin position="232"/>
        <end position="252"/>
    </location>
</feature>
<evidence type="ECO:0000256" key="1">
    <source>
        <dbReference type="SAM" id="MobiDB-lite"/>
    </source>
</evidence>
<feature type="compositionally biased region" description="Basic and acidic residues" evidence="1">
    <location>
        <begin position="1"/>
        <end position="16"/>
    </location>
</feature>
<proteinExistence type="predicted"/>
<feature type="domain" description="Calmodulin-binding" evidence="2">
    <location>
        <begin position="309"/>
        <end position="417"/>
    </location>
</feature>